<feature type="binding site" evidence="7">
    <location>
        <position position="2607"/>
    </location>
    <ligand>
        <name>ATP</name>
        <dbReference type="ChEBI" id="CHEBI:30616"/>
    </ligand>
</feature>
<feature type="compositionally biased region" description="Polar residues" evidence="8">
    <location>
        <begin position="298"/>
        <end position="307"/>
    </location>
</feature>
<accession>A0A7R8UQQ9</accession>
<feature type="compositionally biased region" description="Basic and acidic residues" evidence="8">
    <location>
        <begin position="2913"/>
        <end position="2922"/>
    </location>
</feature>
<keyword evidence="1" id="KW-0723">Serine/threonine-protein kinase</keyword>
<evidence type="ECO:0000256" key="6">
    <source>
        <dbReference type="ARBA" id="ARBA00037966"/>
    </source>
</evidence>
<reference evidence="10 11" key="1">
    <citation type="submission" date="2020-11" db="EMBL/GenBank/DDBJ databases">
        <authorList>
            <person name="Wallbank WR R."/>
            <person name="Pardo Diaz C."/>
            <person name="Kozak K."/>
            <person name="Martin S."/>
            <person name="Jiggins C."/>
            <person name="Moest M."/>
            <person name="Warren A I."/>
            <person name="Generalovic N T."/>
            <person name="Byers J.R.P. K."/>
            <person name="Montejo-Kovacevich G."/>
            <person name="Yen C E."/>
        </authorList>
    </citation>
    <scope>NUCLEOTIDE SEQUENCE [LARGE SCALE GENOMIC DNA]</scope>
</reference>
<feature type="compositionally biased region" description="Basic and acidic residues" evidence="8">
    <location>
        <begin position="557"/>
        <end position="568"/>
    </location>
</feature>
<dbReference type="SMART" id="SM00220">
    <property type="entry name" value="S_TKc"/>
    <property type="match status" value="1"/>
</dbReference>
<feature type="region of interest" description="Disordered" evidence="8">
    <location>
        <begin position="1786"/>
        <end position="1828"/>
    </location>
</feature>
<evidence type="ECO:0000313" key="11">
    <source>
        <dbReference type="Proteomes" id="UP000594454"/>
    </source>
</evidence>
<keyword evidence="5 7" id="KW-0067">ATP-binding</keyword>
<dbReference type="Pfam" id="PF00069">
    <property type="entry name" value="Pkinase"/>
    <property type="match status" value="1"/>
</dbReference>
<feature type="region of interest" description="Disordered" evidence="8">
    <location>
        <begin position="777"/>
        <end position="799"/>
    </location>
</feature>
<feature type="compositionally biased region" description="Basic and acidic residues" evidence="8">
    <location>
        <begin position="812"/>
        <end position="821"/>
    </location>
</feature>
<evidence type="ECO:0000256" key="7">
    <source>
        <dbReference type="PROSITE-ProRule" id="PRU10141"/>
    </source>
</evidence>
<feature type="region of interest" description="Disordered" evidence="8">
    <location>
        <begin position="1965"/>
        <end position="2019"/>
    </location>
</feature>
<feature type="compositionally biased region" description="Basic and acidic residues" evidence="8">
    <location>
        <begin position="2041"/>
        <end position="2065"/>
    </location>
</feature>
<dbReference type="PANTHER" id="PTHR45646:SF11">
    <property type="entry name" value="SERINE_THREONINE-PROTEIN KINASE DOA"/>
    <property type="match status" value="1"/>
</dbReference>
<dbReference type="Gene3D" id="3.30.200.20">
    <property type="entry name" value="Phosphorylase Kinase, domain 1"/>
    <property type="match status" value="1"/>
</dbReference>
<evidence type="ECO:0000313" key="10">
    <source>
        <dbReference type="EMBL" id="CAD7085302.1"/>
    </source>
</evidence>
<feature type="domain" description="Protein kinase" evidence="9">
    <location>
        <begin position="2578"/>
        <end position="2892"/>
    </location>
</feature>
<feature type="compositionally biased region" description="Basic residues" evidence="8">
    <location>
        <begin position="2312"/>
        <end position="2322"/>
    </location>
</feature>
<dbReference type="InParanoid" id="A0A7R8UQQ9"/>
<comment type="similarity">
    <text evidence="6">Belongs to the protein kinase superfamily. CMGC Ser/Thr protein kinase family. Lammer subfamily.</text>
</comment>
<feature type="region of interest" description="Disordered" evidence="8">
    <location>
        <begin position="927"/>
        <end position="1019"/>
    </location>
</feature>
<feature type="region of interest" description="Disordered" evidence="8">
    <location>
        <begin position="811"/>
        <end position="861"/>
    </location>
</feature>
<feature type="compositionally biased region" description="Low complexity" evidence="8">
    <location>
        <begin position="248"/>
        <end position="257"/>
    </location>
</feature>
<feature type="compositionally biased region" description="Low complexity" evidence="8">
    <location>
        <begin position="1082"/>
        <end position="1092"/>
    </location>
</feature>
<dbReference type="PROSITE" id="PS50011">
    <property type="entry name" value="PROTEIN_KINASE_DOM"/>
    <property type="match status" value="1"/>
</dbReference>
<keyword evidence="3 7" id="KW-0547">Nucleotide-binding</keyword>
<sequence>MSFGHITCRPYSSFRATKPTQNLTINTPPSPTVARSTVISSSARSFNTSRNYGKDAGNHQQLPAIKPLTPKLCRRIESYSNRIALKNFNPLGTTITNRQQNARTQASTNFSGIGTHGNTTSTTAITTNKRNNNHVINGYQHHHTCQMHSKSSLNSNSEVSVESIMPKYGVNSSSYYNSNSALGNRGQASTSSFNGSQKRTYNTVKVSKENVPNTYYRSINNSQRATQMHNLSGQNYAHPAYNRMPDNSSIPSTTGGSSKKKYKDYIGSSNSSTNSSPMEHPPSPKNKPPAMTPRSQRKNNGSFSSKFPNGLPFEDEFYKHRRSYSQSSSNYSVYSANTANHYLNDMSPNRMNGQISMEDDRLEDDDDYDGGIDDEFTRKPSNEPLYVDFSKMIPRNNNEEFNNRISNTQSFNGKNNYNMNNQNCSTYIKRYDGTANFNNQNDFFYKFESVSRSGFNTNNEIIVTTTKGHPQQQPLVYIAVASWVPKCNQQLMPASGSEALTEPTKTNYNYDRSSRRRAERSKRSHHRRSPTSGRRGHRHRHRDERSHSTSRRRHRDRERAKEREDRTTPPKSPSLSDPINNSNLNNSSNDASVSLAPVTSNDSIVSNCTPRNVLFCCSSPICLNTSTIPKIVPVDYKQTMDETALLPSSIIDISEAYNDMNCNHQKGEDVPTEAQTIYPISVPNLNDIGMTSTNGIIINENLEAAKIQKHKTPPPDVKIGGVVLKRIGPPKTTVQIKKNEGPMLGVVLRKVEKKFVPQKSILDDDKPLYHISIVRSTDNNSKSSGSKQMGSSNTTKTVTKSFTATTASLAEQARKNKEKAENNALPLTNKQSSTANASSAANVNKQAPHSHHHQPKSRAPITIQKIEGDKIIIIKKIPVPKNGKIPDHILKNRISTYDFPNLCENELSKLPTFCNYNQPKLFLPQLSKARDREEQSSVNMSNPKIMEKSTPSRSSQPPALPPKSSSSTRINFYNVTHQEMKPGGKTPMAEMIGSTPPSAQRPTVASETTNIPEHSTVGIAKLPTNLSKLTFSENHEKPQQNTIPTKKQRTPSLSTSLSSSASSSSCSPPVQSAVRATPPFPSQKSSSSKMLSDLAKILNNSESSSTANQSRNNHPQRSDNSTQPTYKSNYKCPPDKEIQAIKSVTCSQQQQPHVSVQPNKHVNPTLTSDIYNADIDYMNTYLKSLPDYSELDKKIHKEFKKCEDLYDQIKSINSGIVAQKNQLAKSTSHQSIGSGFGAVGDVSHSGLSTQNKLSRSISSTTMPNQNFPLDHPEIRGFLPKLEKFGVSESSFGVKKGVQKSASNSCINLRPMGKQLMNAFWSNNINGKDQKKSGWNYEKIIAATPTKETSAPRFEPEPVKLQKNMSLPQLNCKSINQNQKGSIQALQPSSKCGQAYPQQPQQLAQCQPPGFMNLSKSISYSNVPQGIKSSSKTSIPCYAKPTISTLNKSCSNGHLPMMRPSTAGGPFSNQGPPSKNVMKSSSSSSIFSAKQTNQPFFLRRKEASNVQLAPNVKQIATRNTDSVKSTCQQQINHKPQEAVTSYICNIFKRPVVPGHKDSGNGGFVSNENKAVINVGKQGPKTLPSKQQTQQATSIEMAATKKQKNAENHFEKRLNDILRITANFNQQSKEKNAFPIKKSNSTSAVPQTSMFRQPHQQAQAQRFVKRPIDAKNIGLKIGGGTHQTTEQSQVNSAIVTKNESQTHQYQSAPGATPDATNVHDKTRPSNAALTYSSKGLNKSNGVNVTNNGSKMVAKYLASGQTPTGATTTPLSTFTCAAASSNSDEVSVAQKRPQVNKTSCGTTGNNQRALNQGELKGNDHKGGNNNPYYDDNMRTDILRTFDPYFYPKPKQHQQQNQGKGLPQAMPQLQQTLQCGTHQQQAQLQLQSLQQQLQPAPLNQSLPMGFGCHQPPQQPFPPTSNHQRANNNNFNSIKIFEVDFILLERYHKKALLYIDSSVLSPSQSSSLICEKGKERSGEGQFGNEQEQSAVGGEDSMSRRIGATNLSSGYGSYKSDAKSTGSALDRLRNNLSPVSSYYKPLMRTFGKRDESPKRKDGVDKDKTPVPEDKPMSTISRLESKYSDVLDRFARKREGANVRRRQEIDRDKTLEPDRNGIATNSTCTTSAGLNALSRSATAGHILGLKSSGTVNVGLGPSSSYKHSAAARATARDYDKKERTPYRLTKDKNRHLNLLDSGYSSSATKPRSELGLLTNNLDYPESSRYRSRLNNYDSSTNRYKDTIYDALASSGHRTGHNNDSSYLARSAADYGYYDASRIGKENIYKSKYDPDVLRAELADNTDVPSEYTSIRPRVGVTNKPRRQFKSYRHRNNDHNDGERRHTTHYNNEDNGIDSRTYHPSSTVNNLLRSRKSLGGGLQRSQTQQFFDSEFQYIDDDDDRSSADVVAIIAALEEDNNHAGAKAFKERIAKRKEIKNLMMKYAQPDENSNHASANNTTALDSTTHQKDIESSTHLKAKALATLGHDNHYYSDILNNNALAAIGRSHALAGTSGHGLGAAGVLGSSGSSRLGYNHPNNKFLPLAKTSSTSSILSRSRIPRAFQQKPTIQDDADGHLIYQVGDVLHDIYKIMTTLGEGTFGQVVKVKDLERDHCMALKIIKNVEKYREAAKLEINVLEKLSQKDPNCDHLCVRMLDWFDYHGHMCIAFEMLGLSVFDFLRENNYEPYPLEQVRHIGYQLCYSVKFLHDNRLTHTDLKPENILFVDSEYTTHYNHKKNREVRRVKCTDIRLIDFGSATFDHEHHSTIVSTRHYRAPEVILELGWSQPCDVWSIGCILFELYLGITLFQTHDNREHLAMMERILGQIPYRMARKTKTKFFYRGELEWDEKSSAGRYIRDHCKPLHRYLMTDSEEHKQLFDLIKKMLEYEPSQRITLGDALRHPFFDKLPSHQRVGEPIKSISGSSSRERSHSLSR</sequence>
<name>A0A7R8UQQ9_HERIL</name>
<dbReference type="GO" id="GO:0005634">
    <property type="term" value="C:nucleus"/>
    <property type="evidence" value="ECO:0007669"/>
    <property type="project" value="TreeGrafter"/>
</dbReference>
<evidence type="ECO:0000256" key="2">
    <source>
        <dbReference type="ARBA" id="ARBA00022679"/>
    </source>
</evidence>
<evidence type="ECO:0000259" key="9">
    <source>
        <dbReference type="PROSITE" id="PS50011"/>
    </source>
</evidence>
<feature type="compositionally biased region" description="Low complexity" evidence="8">
    <location>
        <begin position="2441"/>
        <end position="2450"/>
    </location>
</feature>
<feature type="compositionally biased region" description="Polar residues" evidence="8">
    <location>
        <begin position="186"/>
        <end position="203"/>
    </location>
</feature>
<evidence type="ECO:0000256" key="4">
    <source>
        <dbReference type="ARBA" id="ARBA00022777"/>
    </source>
</evidence>
<proteinExistence type="inferred from homology"/>
<dbReference type="OrthoDB" id="8048921at2759"/>
<feature type="compositionally biased region" description="Low complexity" evidence="8">
    <location>
        <begin position="1050"/>
        <end position="1074"/>
    </location>
</feature>
<dbReference type="GO" id="GO:0043484">
    <property type="term" value="P:regulation of RNA splicing"/>
    <property type="evidence" value="ECO:0007669"/>
    <property type="project" value="TreeGrafter"/>
</dbReference>
<dbReference type="Gene3D" id="1.10.510.10">
    <property type="entry name" value="Transferase(Phosphotransferase) domain 1"/>
    <property type="match status" value="1"/>
</dbReference>
<dbReference type="SUPFAM" id="SSF56112">
    <property type="entry name" value="Protein kinase-like (PK-like)"/>
    <property type="match status" value="1"/>
</dbReference>
<feature type="compositionally biased region" description="Low complexity" evidence="8">
    <location>
        <begin position="573"/>
        <end position="590"/>
    </location>
</feature>
<feature type="region of interest" description="Disordered" evidence="8">
    <location>
        <begin position="1031"/>
        <end position="1129"/>
    </location>
</feature>
<dbReference type="InterPro" id="IPR051175">
    <property type="entry name" value="CLK_kinases"/>
</dbReference>
<feature type="compositionally biased region" description="Polar residues" evidence="8">
    <location>
        <begin position="995"/>
        <end position="1013"/>
    </location>
</feature>
<feature type="compositionally biased region" description="Low complexity" evidence="8">
    <location>
        <begin position="265"/>
        <end position="276"/>
    </location>
</feature>
<feature type="region of interest" description="Disordered" evidence="8">
    <location>
        <begin position="2037"/>
        <end position="2066"/>
    </location>
</feature>
<organism evidence="10 11">
    <name type="scientific">Hermetia illucens</name>
    <name type="common">Black soldier fly</name>
    <dbReference type="NCBI Taxonomy" id="343691"/>
    <lineage>
        <taxon>Eukaryota</taxon>
        <taxon>Metazoa</taxon>
        <taxon>Ecdysozoa</taxon>
        <taxon>Arthropoda</taxon>
        <taxon>Hexapoda</taxon>
        <taxon>Insecta</taxon>
        <taxon>Pterygota</taxon>
        <taxon>Neoptera</taxon>
        <taxon>Endopterygota</taxon>
        <taxon>Diptera</taxon>
        <taxon>Brachycera</taxon>
        <taxon>Stratiomyomorpha</taxon>
        <taxon>Stratiomyidae</taxon>
        <taxon>Hermetiinae</taxon>
        <taxon>Hermetia</taxon>
    </lineage>
</organism>
<feature type="compositionally biased region" description="Basic and acidic residues" evidence="8">
    <location>
        <begin position="2323"/>
        <end position="2333"/>
    </location>
</feature>
<protein>
    <recommendedName>
        <fullName evidence="9">Protein kinase domain-containing protein</fullName>
    </recommendedName>
</protein>
<dbReference type="Proteomes" id="UP000594454">
    <property type="component" value="Chromosome 3"/>
</dbReference>
<evidence type="ECO:0000256" key="5">
    <source>
        <dbReference type="ARBA" id="ARBA00022840"/>
    </source>
</evidence>
<evidence type="ECO:0000256" key="3">
    <source>
        <dbReference type="ARBA" id="ARBA00022741"/>
    </source>
</evidence>
<dbReference type="PROSITE" id="PS00107">
    <property type="entry name" value="PROTEIN_KINASE_ATP"/>
    <property type="match status" value="1"/>
</dbReference>
<dbReference type="FunFam" id="1.10.510.10:FF:000145">
    <property type="entry name" value="Dual specificity protein kinase CLK2"/>
    <property type="match status" value="1"/>
</dbReference>
<feature type="region of interest" description="Disordered" evidence="8">
    <location>
        <begin position="182"/>
        <end position="203"/>
    </location>
</feature>
<feature type="compositionally biased region" description="Polar residues" evidence="8">
    <location>
        <begin position="1790"/>
        <end position="1807"/>
    </location>
</feature>
<feature type="compositionally biased region" description="Polar residues" evidence="8">
    <location>
        <begin position="949"/>
        <end position="977"/>
    </location>
</feature>
<dbReference type="InterPro" id="IPR000719">
    <property type="entry name" value="Prot_kinase_dom"/>
</dbReference>
<feature type="region of interest" description="Disordered" evidence="8">
    <location>
        <begin position="235"/>
        <end position="310"/>
    </location>
</feature>
<feature type="compositionally biased region" description="Low complexity" evidence="8">
    <location>
        <begin position="779"/>
        <end position="799"/>
    </location>
</feature>
<feature type="region of interest" description="Disordered" evidence="8">
    <location>
        <begin position="2902"/>
        <end position="2922"/>
    </location>
</feature>
<keyword evidence="2" id="KW-0808">Transferase</keyword>
<dbReference type="InterPro" id="IPR008271">
    <property type="entry name" value="Ser/Thr_kinase_AS"/>
</dbReference>
<feature type="compositionally biased region" description="Polar residues" evidence="8">
    <location>
        <begin position="19"/>
        <end position="51"/>
    </location>
</feature>
<dbReference type="PANTHER" id="PTHR45646">
    <property type="entry name" value="SERINE/THREONINE-PROTEIN KINASE DOA-RELATED"/>
    <property type="match status" value="1"/>
</dbReference>
<feature type="compositionally biased region" description="Polar residues" evidence="8">
    <location>
        <begin position="1098"/>
        <end position="1128"/>
    </location>
</feature>
<dbReference type="InterPro" id="IPR011009">
    <property type="entry name" value="Kinase-like_dom_sf"/>
</dbReference>
<dbReference type="CDD" id="cd14134">
    <property type="entry name" value="PKc_CLK"/>
    <property type="match status" value="1"/>
</dbReference>
<feature type="region of interest" description="Disordered" evidence="8">
    <location>
        <begin position="2437"/>
        <end position="2461"/>
    </location>
</feature>
<dbReference type="EMBL" id="LR899011">
    <property type="protein sequence ID" value="CAD7085302.1"/>
    <property type="molecule type" value="Genomic_DNA"/>
</dbReference>
<dbReference type="GO" id="GO:0004674">
    <property type="term" value="F:protein serine/threonine kinase activity"/>
    <property type="evidence" value="ECO:0007669"/>
    <property type="project" value="UniProtKB-KW"/>
</dbReference>
<feature type="region of interest" description="Disordered" evidence="8">
    <location>
        <begin position="495"/>
        <end position="590"/>
    </location>
</feature>
<dbReference type="InterPro" id="IPR017441">
    <property type="entry name" value="Protein_kinase_ATP_BS"/>
</dbReference>
<feature type="compositionally biased region" description="Pro residues" evidence="8">
    <location>
        <begin position="279"/>
        <end position="291"/>
    </location>
</feature>
<feature type="compositionally biased region" description="Polar residues" evidence="8">
    <location>
        <begin position="1466"/>
        <end position="1478"/>
    </location>
</feature>
<feature type="region of interest" description="Disordered" evidence="8">
    <location>
        <begin position="1460"/>
        <end position="1480"/>
    </location>
</feature>
<feature type="compositionally biased region" description="Basic residues" evidence="8">
    <location>
        <begin position="514"/>
        <end position="556"/>
    </location>
</feature>
<dbReference type="GO" id="GO:0005524">
    <property type="term" value="F:ATP binding"/>
    <property type="evidence" value="ECO:0007669"/>
    <property type="project" value="UniProtKB-UniRule"/>
</dbReference>
<keyword evidence="11" id="KW-1185">Reference proteome</keyword>
<gene>
    <name evidence="10" type="ORF">HERILL_LOCUS8153</name>
</gene>
<feature type="compositionally biased region" description="Low complexity" evidence="8">
    <location>
        <begin position="828"/>
        <end position="847"/>
    </location>
</feature>
<dbReference type="PROSITE" id="PS00108">
    <property type="entry name" value="PROTEIN_KINASE_ST"/>
    <property type="match status" value="1"/>
</dbReference>
<feature type="region of interest" description="Disordered" evidence="8">
    <location>
        <begin position="19"/>
        <end position="61"/>
    </location>
</feature>
<feature type="region of interest" description="Disordered" evidence="8">
    <location>
        <begin position="2297"/>
        <end position="2354"/>
    </location>
</feature>
<evidence type="ECO:0000256" key="1">
    <source>
        <dbReference type="ARBA" id="ARBA00022527"/>
    </source>
</evidence>
<evidence type="ECO:0000256" key="8">
    <source>
        <dbReference type="SAM" id="MobiDB-lite"/>
    </source>
</evidence>
<keyword evidence="4" id="KW-0418">Kinase</keyword>